<accession>A0ABV0P927</accession>
<evidence type="ECO:0000313" key="2">
    <source>
        <dbReference type="Proteomes" id="UP001476798"/>
    </source>
</evidence>
<sequence length="115" mass="12646">MELTAPYSQTSLLRAHTHSCRVSVILLSSLAFSSFVGRASAGTFTLFPSCLLPRLARCRSALAAMFHQCQLRCSPESRFGHFRLCSVIDSSRPPRNINLMSSSRGRCVALLITIV</sequence>
<evidence type="ECO:0008006" key="3">
    <source>
        <dbReference type="Google" id="ProtNLM"/>
    </source>
</evidence>
<reference evidence="1 2" key="1">
    <citation type="submission" date="2021-06" db="EMBL/GenBank/DDBJ databases">
        <authorList>
            <person name="Palmer J.M."/>
        </authorList>
    </citation>
    <scope>NUCLEOTIDE SEQUENCE [LARGE SCALE GENOMIC DNA]</scope>
    <source>
        <strain evidence="1 2">GA_2019</strain>
        <tissue evidence="1">Muscle</tissue>
    </source>
</reference>
<dbReference type="EMBL" id="JAHRIO010064925">
    <property type="protein sequence ID" value="MEQ2179965.1"/>
    <property type="molecule type" value="Genomic_DNA"/>
</dbReference>
<organism evidence="1 2">
    <name type="scientific">Goodea atripinnis</name>
    <dbReference type="NCBI Taxonomy" id="208336"/>
    <lineage>
        <taxon>Eukaryota</taxon>
        <taxon>Metazoa</taxon>
        <taxon>Chordata</taxon>
        <taxon>Craniata</taxon>
        <taxon>Vertebrata</taxon>
        <taxon>Euteleostomi</taxon>
        <taxon>Actinopterygii</taxon>
        <taxon>Neopterygii</taxon>
        <taxon>Teleostei</taxon>
        <taxon>Neoteleostei</taxon>
        <taxon>Acanthomorphata</taxon>
        <taxon>Ovalentaria</taxon>
        <taxon>Atherinomorphae</taxon>
        <taxon>Cyprinodontiformes</taxon>
        <taxon>Goodeidae</taxon>
        <taxon>Goodea</taxon>
    </lineage>
</organism>
<keyword evidence="2" id="KW-1185">Reference proteome</keyword>
<gene>
    <name evidence="1" type="ORF">GOODEAATRI_030728</name>
</gene>
<evidence type="ECO:0000313" key="1">
    <source>
        <dbReference type="EMBL" id="MEQ2179965.1"/>
    </source>
</evidence>
<proteinExistence type="predicted"/>
<dbReference type="Proteomes" id="UP001476798">
    <property type="component" value="Unassembled WGS sequence"/>
</dbReference>
<protein>
    <recommendedName>
        <fullName evidence="3">Secreted protein</fullName>
    </recommendedName>
</protein>
<name>A0ABV0P927_9TELE</name>
<comment type="caution">
    <text evidence="1">The sequence shown here is derived from an EMBL/GenBank/DDBJ whole genome shotgun (WGS) entry which is preliminary data.</text>
</comment>